<evidence type="ECO:0000256" key="5">
    <source>
        <dbReference type="ARBA" id="ARBA00023040"/>
    </source>
</evidence>
<dbReference type="AlphaFoldDB" id="A0A3M6UVC8"/>
<dbReference type="SUPFAM" id="SSF81321">
    <property type="entry name" value="Family A G protein-coupled receptor-like"/>
    <property type="match status" value="1"/>
</dbReference>
<evidence type="ECO:0000256" key="8">
    <source>
        <dbReference type="ARBA" id="ARBA00023180"/>
    </source>
</evidence>
<evidence type="ECO:0000256" key="1">
    <source>
        <dbReference type="ARBA" id="ARBA00004651"/>
    </source>
</evidence>
<keyword evidence="6 10" id="KW-0472">Membrane</keyword>
<evidence type="ECO:0000256" key="3">
    <source>
        <dbReference type="ARBA" id="ARBA00022692"/>
    </source>
</evidence>
<feature type="transmembrane region" description="Helical" evidence="10">
    <location>
        <begin position="183"/>
        <end position="205"/>
    </location>
</feature>
<dbReference type="OrthoDB" id="5980417at2759"/>
<accession>A0A3M6UVC8</accession>
<keyword evidence="2" id="KW-1003">Cell membrane</keyword>
<evidence type="ECO:0000313" key="12">
    <source>
        <dbReference type="EMBL" id="RMX57646.1"/>
    </source>
</evidence>
<feature type="transmembrane region" description="Helical" evidence="10">
    <location>
        <begin position="41"/>
        <end position="66"/>
    </location>
</feature>
<keyword evidence="8" id="KW-0325">Glycoprotein</keyword>
<dbReference type="GO" id="GO:0004930">
    <property type="term" value="F:G protein-coupled receptor activity"/>
    <property type="evidence" value="ECO:0007669"/>
    <property type="project" value="UniProtKB-KW"/>
</dbReference>
<gene>
    <name evidence="12" type="ORF">pdam_00015899</name>
</gene>
<keyword evidence="4 10" id="KW-1133">Transmembrane helix</keyword>
<evidence type="ECO:0000256" key="6">
    <source>
        <dbReference type="ARBA" id="ARBA00023136"/>
    </source>
</evidence>
<feature type="transmembrane region" description="Helical" evidence="10">
    <location>
        <begin position="262"/>
        <end position="284"/>
    </location>
</feature>
<keyword evidence="13" id="KW-1185">Reference proteome</keyword>
<evidence type="ECO:0000256" key="7">
    <source>
        <dbReference type="ARBA" id="ARBA00023170"/>
    </source>
</evidence>
<evidence type="ECO:0000256" key="2">
    <source>
        <dbReference type="ARBA" id="ARBA00022475"/>
    </source>
</evidence>
<dbReference type="Pfam" id="PF00001">
    <property type="entry name" value="7tm_1"/>
    <property type="match status" value="1"/>
</dbReference>
<dbReference type="Proteomes" id="UP000275408">
    <property type="component" value="Unassembled WGS sequence"/>
</dbReference>
<keyword evidence="9" id="KW-0807">Transducer</keyword>
<keyword evidence="5" id="KW-0297">G-protein coupled receptor</keyword>
<dbReference type="SMART" id="SM01381">
    <property type="entry name" value="7TM_GPCR_Srsx"/>
    <property type="match status" value="1"/>
</dbReference>
<dbReference type="GO" id="GO:0005886">
    <property type="term" value="C:plasma membrane"/>
    <property type="evidence" value="ECO:0007669"/>
    <property type="project" value="UniProtKB-SubCell"/>
</dbReference>
<organism evidence="12 13">
    <name type="scientific">Pocillopora damicornis</name>
    <name type="common">Cauliflower coral</name>
    <name type="synonym">Millepora damicornis</name>
    <dbReference type="NCBI Taxonomy" id="46731"/>
    <lineage>
        <taxon>Eukaryota</taxon>
        <taxon>Metazoa</taxon>
        <taxon>Cnidaria</taxon>
        <taxon>Anthozoa</taxon>
        <taxon>Hexacorallia</taxon>
        <taxon>Scleractinia</taxon>
        <taxon>Astrocoeniina</taxon>
        <taxon>Pocilloporidae</taxon>
        <taxon>Pocillopora</taxon>
    </lineage>
</organism>
<keyword evidence="7" id="KW-0675">Receptor</keyword>
<proteinExistence type="predicted"/>
<dbReference type="PANTHER" id="PTHR24246:SF27">
    <property type="entry name" value="ADENOSINE RECEPTOR, ISOFORM A"/>
    <property type="match status" value="1"/>
</dbReference>
<evidence type="ECO:0000313" key="13">
    <source>
        <dbReference type="Proteomes" id="UP000275408"/>
    </source>
</evidence>
<dbReference type="EMBL" id="RCHS01000626">
    <property type="protein sequence ID" value="RMX57646.1"/>
    <property type="molecule type" value="Genomic_DNA"/>
</dbReference>
<dbReference type="PROSITE" id="PS50262">
    <property type="entry name" value="G_PROTEIN_RECEP_F1_2"/>
    <property type="match status" value="1"/>
</dbReference>
<reference evidence="12 13" key="1">
    <citation type="journal article" date="2018" name="Sci. Rep.">
        <title>Comparative analysis of the Pocillopora damicornis genome highlights role of immune system in coral evolution.</title>
        <authorList>
            <person name="Cunning R."/>
            <person name="Bay R.A."/>
            <person name="Gillette P."/>
            <person name="Baker A.C."/>
            <person name="Traylor-Knowles N."/>
        </authorList>
    </citation>
    <scope>NUCLEOTIDE SEQUENCE [LARGE SCALE GENOMIC DNA]</scope>
    <source>
        <strain evidence="12">RSMAS</strain>
        <tissue evidence="12">Whole animal</tissue>
    </source>
</reference>
<protein>
    <recommendedName>
        <fullName evidence="11">G-protein coupled receptors family 1 profile domain-containing protein</fullName>
    </recommendedName>
</protein>
<evidence type="ECO:0000256" key="9">
    <source>
        <dbReference type="ARBA" id="ARBA00023224"/>
    </source>
</evidence>
<name>A0A3M6UVC8_POCDA</name>
<feature type="domain" description="G-protein coupled receptors family 1 profile" evidence="11">
    <location>
        <begin position="57"/>
        <end position="282"/>
    </location>
</feature>
<evidence type="ECO:0000259" key="11">
    <source>
        <dbReference type="PROSITE" id="PS50262"/>
    </source>
</evidence>
<comment type="subcellular location">
    <subcellularLocation>
        <location evidence="1">Cell membrane</location>
        <topology evidence="1">Multi-pass membrane protein</topology>
    </subcellularLocation>
</comment>
<dbReference type="PANTHER" id="PTHR24246">
    <property type="entry name" value="OLFACTORY RECEPTOR AND ADENOSINE RECEPTOR"/>
    <property type="match status" value="1"/>
</dbReference>
<feature type="transmembrane region" description="Helical" evidence="10">
    <location>
        <begin position="121"/>
        <end position="139"/>
    </location>
</feature>
<sequence length="337" mass="38932">MANGFSPNYQNNISLMGIKTYKQRELLPNPALKMNFNKWNVFWSICFVFTAVIIIIGNCLSISVLLKRRLRKRPHYLLAELAIADLLVGIFAVPILMITSVSKERVLSRFISDCVDMFTGFWSVFTLAVISVERLYAIARPLHHRQLSFKSYIIAMVMPWVFSVIVTSTRVLLYFRIMTKHHFVAVMIISLSTPLLMSFISYGIIGNLQASRPQSDHRARSNTKLAYVLLLITGMFVVTWLPFQILVIVFNVCIPCRRIPIAVVYVIKLLQFSNSFINFIIYCLRMPTYRNIVHETILRLKCSLRRQQQLHPTTFKQSNISLISFNSTLTLQNINRL</sequence>
<dbReference type="STRING" id="46731.A0A3M6UVC8"/>
<dbReference type="InterPro" id="IPR000276">
    <property type="entry name" value="GPCR_Rhodpsn"/>
</dbReference>
<evidence type="ECO:0000256" key="4">
    <source>
        <dbReference type="ARBA" id="ARBA00022989"/>
    </source>
</evidence>
<feature type="transmembrane region" description="Helical" evidence="10">
    <location>
        <begin position="78"/>
        <end position="101"/>
    </location>
</feature>
<feature type="transmembrane region" description="Helical" evidence="10">
    <location>
        <begin position="151"/>
        <end position="177"/>
    </location>
</feature>
<dbReference type="Gene3D" id="1.20.1070.10">
    <property type="entry name" value="Rhodopsin 7-helix transmembrane proteins"/>
    <property type="match status" value="1"/>
</dbReference>
<evidence type="ECO:0000256" key="10">
    <source>
        <dbReference type="SAM" id="Phobius"/>
    </source>
</evidence>
<dbReference type="InterPro" id="IPR017452">
    <property type="entry name" value="GPCR_Rhodpsn_7TM"/>
</dbReference>
<feature type="transmembrane region" description="Helical" evidence="10">
    <location>
        <begin position="225"/>
        <end position="250"/>
    </location>
</feature>
<keyword evidence="3 10" id="KW-0812">Transmembrane</keyword>
<dbReference type="PRINTS" id="PR00237">
    <property type="entry name" value="GPCRRHODOPSN"/>
</dbReference>
<comment type="caution">
    <text evidence="12">The sequence shown here is derived from an EMBL/GenBank/DDBJ whole genome shotgun (WGS) entry which is preliminary data.</text>
</comment>